<keyword evidence="1" id="KW-0472">Membrane</keyword>
<keyword evidence="1" id="KW-0812">Transmembrane</keyword>
<keyword evidence="1" id="KW-1133">Transmembrane helix</keyword>
<evidence type="ECO:0000313" key="3">
    <source>
        <dbReference type="Proteomes" id="UP000000262"/>
    </source>
</evidence>
<evidence type="ECO:0000256" key="1">
    <source>
        <dbReference type="SAM" id="Phobius"/>
    </source>
</evidence>
<feature type="transmembrane region" description="Helical" evidence="1">
    <location>
        <begin position="151"/>
        <end position="174"/>
    </location>
</feature>
<reference evidence="2 3" key="1">
    <citation type="journal article" date="2008" name="Genome Biol.">
        <title>A genomic analysis of the archaeal system Ignicoccus hospitalis-Nanoarchaeum equitans.</title>
        <authorList>
            <person name="Podar M."/>
            <person name="Anderson I."/>
            <person name="Makarova K.S."/>
            <person name="Elkins J.G."/>
            <person name="Ivanova N."/>
            <person name="Wall M.A."/>
            <person name="Lykidis A."/>
            <person name="Mavromatis K."/>
            <person name="Sun H."/>
            <person name="Hudson M.E."/>
            <person name="Chen W."/>
            <person name="Deciu C."/>
            <person name="Hutchison D."/>
            <person name="Eads J.R."/>
            <person name="Anderson A."/>
            <person name="Fernandes F."/>
            <person name="Szeto E."/>
            <person name="Lapidus A."/>
            <person name="Kyrpides N.C."/>
            <person name="Saier M.H.Jr."/>
            <person name="Richardson P.M."/>
            <person name="Rachel R."/>
            <person name="Huber H."/>
            <person name="Eisen J.A."/>
            <person name="Koonin E.V."/>
            <person name="Keller M."/>
            <person name="Stetter K.O."/>
        </authorList>
    </citation>
    <scope>NUCLEOTIDE SEQUENCE [LARGE SCALE GENOMIC DNA]</scope>
    <source>
        <strain evidence="3">KIN4/I / DSM 18386 / JCM 14125</strain>
    </source>
</reference>
<feature type="transmembrane region" description="Helical" evidence="1">
    <location>
        <begin position="186"/>
        <end position="206"/>
    </location>
</feature>
<dbReference type="GeneID" id="5561770"/>
<gene>
    <name evidence="2" type="ordered locus">Igni_1421</name>
</gene>
<dbReference type="InterPro" id="IPR036249">
    <property type="entry name" value="Thioredoxin-like_sf"/>
</dbReference>
<dbReference type="RefSeq" id="WP_012123561.1">
    <property type="nucleotide sequence ID" value="NC_009776.1"/>
</dbReference>
<feature type="transmembrane region" description="Helical" evidence="1">
    <location>
        <begin position="320"/>
        <end position="346"/>
    </location>
</feature>
<dbReference type="STRING" id="453591.Igni_1421"/>
<dbReference type="AlphaFoldDB" id="A8ACE5"/>
<keyword evidence="3" id="KW-1185">Reference proteome</keyword>
<accession>A8ACE5</accession>
<proteinExistence type="predicted"/>
<feature type="transmembrane region" description="Helical" evidence="1">
    <location>
        <begin position="212"/>
        <end position="229"/>
    </location>
</feature>
<dbReference type="EMBL" id="CP000816">
    <property type="protein sequence ID" value="ABU82597.1"/>
    <property type="molecule type" value="Genomic_DNA"/>
</dbReference>
<dbReference type="SUPFAM" id="SSF52833">
    <property type="entry name" value="Thioredoxin-like"/>
    <property type="match status" value="1"/>
</dbReference>
<feature type="transmembrane region" description="Helical" evidence="1">
    <location>
        <begin position="287"/>
        <end position="308"/>
    </location>
</feature>
<organism evidence="2 3">
    <name type="scientific">Ignicoccus hospitalis (strain KIN4/I / DSM 18386 / JCM 14125)</name>
    <dbReference type="NCBI Taxonomy" id="453591"/>
    <lineage>
        <taxon>Archaea</taxon>
        <taxon>Thermoproteota</taxon>
        <taxon>Thermoprotei</taxon>
        <taxon>Desulfurococcales</taxon>
        <taxon>Desulfurococcaceae</taxon>
        <taxon>Ignicoccus</taxon>
    </lineage>
</organism>
<evidence type="ECO:0000313" key="2">
    <source>
        <dbReference type="EMBL" id="ABU82597.1"/>
    </source>
</evidence>
<dbReference type="eggNOG" id="arCOG02406">
    <property type="taxonomic scope" value="Archaea"/>
</dbReference>
<feature type="transmembrane region" description="Helical" evidence="1">
    <location>
        <begin position="257"/>
        <end position="281"/>
    </location>
</feature>
<dbReference type="HOGENOM" id="CLU_793681_0_0_2"/>
<sequence length="349" mass="37337">MIELLFALACSNVSVGASLPSPFVQAVLKDYSNYTLVIYGIDEGIPCIKLRTFLSDLSELYGFKVVWVSVSKGVPKNATAVSVAEDFGLPYVPITGVYCGRKLVAVVVGDVENSTFWLEEVMKCTNVTRVYEGQKLLGTWRPSARALNGPVLILALVDSLNPVGLMVFTFYILACKNVKKRCSWDALAFVVAYTFTHVALGVALSLVPASPYYPVIGAIVSLMVIVSSIKPNKKIRSLTAWASSTLNSLVLKRASPAVLGLLAGSVGTSPCVLGAFLSAASLIGNNLIMWGAYAMIYAAAPTVIFIIVNRGKVVDPRKVVLPLATISLLISVYLAAVNLGFVSFTLTLR</sequence>
<dbReference type="Proteomes" id="UP000000262">
    <property type="component" value="Chromosome"/>
</dbReference>
<dbReference type="KEGG" id="iho:Igni_1421"/>
<name>A8ACE5_IGNH4</name>
<protein>
    <submittedName>
        <fullName evidence="2">Uncharacterized protein</fullName>
    </submittedName>
</protein>